<keyword evidence="8 13" id="KW-0812">Transmembrane</keyword>
<dbReference type="CDD" id="cd13137">
    <property type="entry name" value="MATE_NorM_like"/>
    <property type="match status" value="1"/>
</dbReference>
<reference evidence="14 15" key="1">
    <citation type="submission" date="2008-11" db="EMBL/GenBank/DDBJ databases">
        <title>Draft genome sequence of Bacteroides pectinophilus (ATCC 43243).</title>
        <authorList>
            <person name="Sudarsanam P."/>
            <person name="Ley R."/>
            <person name="Guruge J."/>
            <person name="Turnbaugh P.J."/>
            <person name="Mahowald M."/>
            <person name="Liep D."/>
            <person name="Gordon J."/>
        </authorList>
    </citation>
    <scope>NUCLEOTIDE SEQUENCE [LARGE SCALE GENOMIC DNA]</scope>
    <source>
        <strain evidence="14 15">ATCC 43243</strain>
    </source>
</reference>
<evidence type="ECO:0000256" key="1">
    <source>
        <dbReference type="ARBA" id="ARBA00003408"/>
    </source>
</evidence>
<feature type="transmembrane region" description="Helical" evidence="13">
    <location>
        <begin position="161"/>
        <end position="181"/>
    </location>
</feature>
<comment type="function">
    <text evidence="1">Multidrug efflux pump.</text>
</comment>
<evidence type="ECO:0000256" key="6">
    <source>
        <dbReference type="ARBA" id="ARBA00022449"/>
    </source>
</evidence>
<comment type="subcellular location">
    <subcellularLocation>
        <location evidence="2">Cell membrane</location>
        <topology evidence="2">Multi-pass membrane protein</topology>
    </subcellularLocation>
</comment>
<accession>B7APB5</accession>
<dbReference type="STRING" id="483218.BACPEC_00520"/>
<feature type="transmembrane region" description="Helical" evidence="13">
    <location>
        <begin position="350"/>
        <end position="370"/>
    </location>
</feature>
<dbReference type="HOGENOM" id="CLU_012893_5_3_9"/>
<keyword evidence="11 13" id="KW-0472">Membrane</keyword>
<keyword evidence="10" id="KW-0406">Ion transport</keyword>
<dbReference type="AlphaFoldDB" id="B7APB5"/>
<dbReference type="GO" id="GO:0015297">
    <property type="term" value="F:antiporter activity"/>
    <property type="evidence" value="ECO:0007669"/>
    <property type="project" value="UniProtKB-KW"/>
</dbReference>
<evidence type="ECO:0000256" key="2">
    <source>
        <dbReference type="ARBA" id="ARBA00004651"/>
    </source>
</evidence>
<feature type="transmembrane region" description="Helical" evidence="13">
    <location>
        <begin position="7"/>
        <end position="32"/>
    </location>
</feature>
<dbReference type="EMBL" id="ABVQ01000034">
    <property type="protein sequence ID" value="EEC58389.1"/>
    <property type="molecule type" value="Genomic_DNA"/>
</dbReference>
<dbReference type="Proteomes" id="UP000003136">
    <property type="component" value="Unassembled WGS sequence"/>
</dbReference>
<keyword evidence="7" id="KW-1003">Cell membrane</keyword>
<keyword evidence="6" id="KW-0050">Antiport</keyword>
<dbReference type="Pfam" id="PF01554">
    <property type="entry name" value="MatE"/>
    <property type="match status" value="2"/>
</dbReference>
<evidence type="ECO:0000313" key="14">
    <source>
        <dbReference type="EMBL" id="EEC58389.1"/>
    </source>
</evidence>
<evidence type="ECO:0000256" key="9">
    <source>
        <dbReference type="ARBA" id="ARBA00022989"/>
    </source>
</evidence>
<feature type="transmembrane region" description="Helical" evidence="13">
    <location>
        <begin position="225"/>
        <end position="245"/>
    </location>
</feature>
<dbReference type="PIRSF" id="PIRSF006603">
    <property type="entry name" value="DinF"/>
    <property type="match status" value="1"/>
</dbReference>
<evidence type="ECO:0000256" key="12">
    <source>
        <dbReference type="ARBA" id="ARBA00031636"/>
    </source>
</evidence>
<organism evidence="14 15">
    <name type="scientific">[Bacteroides] pectinophilus ATCC 43243</name>
    <dbReference type="NCBI Taxonomy" id="483218"/>
    <lineage>
        <taxon>Bacteria</taxon>
        <taxon>Bacillati</taxon>
        <taxon>Bacillota</taxon>
        <taxon>Clostridia</taxon>
        <taxon>Eubacteriales</taxon>
    </lineage>
</organism>
<evidence type="ECO:0000256" key="3">
    <source>
        <dbReference type="ARBA" id="ARBA00010199"/>
    </source>
</evidence>
<comment type="caution">
    <text evidence="14">The sequence shown here is derived from an EMBL/GenBank/DDBJ whole genome shotgun (WGS) entry which is preliminary data.</text>
</comment>
<name>B7APB5_9FIRM</name>
<dbReference type="InterPro" id="IPR048279">
    <property type="entry name" value="MdtK-like"/>
</dbReference>
<dbReference type="PANTHER" id="PTHR43298:SF2">
    <property type="entry name" value="FMN_FAD EXPORTER YEEO-RELATED"/>
    <property type="match status" value="1"/>
</dbReference>
<reference evidence="14 15" key="2">
    <citation type="submission" date="2008-11" db="EMBL/GenBank/DDBJ databases">
        <authorList>
            <person name="Fulton L."/>
            <person name="Clifton S."/>
            <person name="Fulton B."/>
            <person name="Xu J."/>
            <person name="Minx P."/>
            <person name="Pepin K.H."/>
            <person name="Johnson M."/>
            <person name="Bhonagiri V."/>
            <person name="Nash W.E."/>
            <person name="Mardis E.R."/>
            <person name="Wilson R.K."/>
        </authorList>
    </citation>
    <scope>NUCLEOTIDE SEQUENCE [LARGE SCALE GENOMIC DNA]</scope>
    <source>
        <strain evidence="14 15">ATCC 43243</strain>
    </source>
</reference>
<comment type="similarity">
    <text evidence="3">Belongs to the multi antimicrobial extrusion (MATE) (TC 2.A.66.1) family.</text>
</comment>
<dbReference type="InterPro" id="IPR050222">
    <property type="entry name" value="MATE_MdtK"/>
</dbReference>
<evidence type="ECO:0000256" key="5">
    <source>
        <dbReference type="ARBA" id="ARBA00022448"/>
    </source>
</evidence>
<dbReference type="GO" id="GO:0042910">
    <property type="term" value="F:xenobiotic transmembrane transporter activity"/>
    <property type="evidence" value="ECO:0007669"/>
    <property type="project" value="InterPro"/>
</dbReference>
<feature type="transmembrane region" description="Helical" evidence="13">
    <location>
        <begin position="86"/>
        <end position="105"/>
    </location>
</feature>
<dbReference type="GO" id="GO:0006811">
    <property type="term" value="P:monoatomic ion transport"/>
    <property type="evidence" value="ECO:0007669"/>
    <property type="project" value="UniProtKB-KW"/>
</dbReference>
<keyword evidence="15" id="KW-1185">Reference proteome</keyword>
<keyword evidence="9 13" id="KW-1133">Transmembrane helix</keyword>
<feature type="transmembrane region" description="Helical" evidence="13">
    <location>
        <begin position="382"/>
        <end position="405"/>
    </location>
</feature>
<sequence>MFSNKDIFKLIIPLIIEQILNSVMGMMDSLMVSTVGPTAISAVSLVDSINTLIIQVFSALATGGAIVCSQYIGSRNHKKANESGQQLLLSVFAISLIITAFAVILRRPLLSLIFGSVEPAIMNNALTYLVITAFSYPFIALYNAGAALYRACGNSKYPMTISMVANVVNVAGNAILIFGLHCGVEGVAIPTLVSRAFCAVVVLYSLRKPKQEIVISNYSSVRPQWALIGTILSVGIPTGIENGMFQFGKLAIQSTVSTLGTDAIAANAMQTILESFNSMAAIGIGLGTITIVGQCMGAGRPDEAKRYIIKLAKYAEVALIISCALTYFATRPLAVLGNMTPESTRMFIEMSTFVSIIKPIPWIFSFSLAYGMRAAGDVKFSMIVSSITMWTCRVLIVTILCRVFGFGPIAVWIGMACDWFVRGICFTTRFISGRWSQIKVIDKAAGN</sequence>
<feature type="transmembrane region" description="Helical" evidence="13">
    <location>
        <begin position="125"/>
        <end position="149"/>
    </location>
</feature>
<feature type="transmembrane region" description="Helical" evidence="13">
    <location>
        <begin position="187"/>
        <end position="204"/>
    </location>
</feature>
<evidence type="ECO:0000313" key="15">
    <source>
        <dbReference type="Proteomes" id="UP000003136"/>
    </source>
</evidence>
<evidence type="ECO:0000256" key="4">
    <source>
        <dbReference type="ARBA" id="ARBA00020268"/>
    </source>
</evidence>
<feature type="transmembrane region" description="Helical" evidence="13">
    <location>
        <begin position="52"/>
        <end position="74"/>
    </location>
</feature>
<evidence type="ECO:0000256" key="7">
    <source>
        <dbReference type="ARBA" id="ARBA00022475"/>
    </source>
</evidence>
<protein>
    <recommendedName>
        <fullName evidence="4">Probable multidrug resistance protein NorM</fullName>
    </recommendedName>
    <alternativeName>
        <fullName evidence="12">Multidrug-efflux transporter</fullName>
    </alternativeName>
</protein>
<gene>
    <name evidence="14" type="ORF">BACPEC_00520</name>
</gene>
<proteinExistence type="inferred from homology"/>
<evidence type="ECO:0000256" key="10">
    <source>
        <dbReference type="ARBA" id="ARBA00023065"/>
    </source>
</evidence>
<evidence type="ECO:0000256" key="11">
    <source>
        <dbReference type="ARBA" id="ARBA00023136"/>
    </source>
</evidence>
<dbReference type="InterPro" id="IPR002528">
    <property type="entry name" value="MATE_fam"/>
</dbReference>
<dbReference type="eggNOG" id="COG0534">
    <property type="taxonomic scope" value="Bacteria"/>
</dbReference>
<feature type="transmembrane region" description="Helical" evidence="13">
    <location>
        <begin position="279"/>
        <end position="299"/>
    </location>
</feature>
<dbReference type="PANTHER" id="PTHR43298">
    <property type="entry name" value="MULTIDRUG RESISTANCE PROTEIN NORM-RELATED"/>
    <property type="match status" value="1"/>
</dbReference>
<keyword evidence="5" id="KW-0813">Transport</keyword>
<dbReference type="GO" id="GO:0005886">
    <property type="term" value="C:plasma membrane"/>
    <property type="evidence" value="ECO:0007669"/>
    <property type="project" value="UniProtKB-SubCell"/>
</dbReference>
<dbReference type="NCBIfam" id="TIGR00797">
    <property type="entry name" value="matE"/>
    <property type="match status" value="1"/>
</dbReference>
<feature type="transmembrane region" description="Helical" evidence="13">
    <location>
        <begin position="311"/>
        <end position="330"/>
    </location>
</feature>
<evidence type="ECO:0000256" key="13">
    <source>
        <dbReference type="SAM" id="Phobius"/>
    </source>
</evidence>
<evidence type="ECO:0000256" key="8">
    <source>
        <dbReference type="ARBA" id="ARBA00022692"/>
    </source>
</evidence>